<dbReference type="HOGENOM" id="CLU_1113093_0_0_1"/>
<gene>
    <name evidence="1" type="ORF">GL50803_001830</name>
</gene>
<protein>
    <submittedName>
        <fullName evidence="1">Ribosomal large subunit pseudouridine synthase D</fullName>
    </submittedName>
</protein>
<dbReference type="AlphaFoldDB" id="A8BWX6"/>
<keyword evidence="2" id="KW-1185">Reference proteome</keyword>
<dbReference type="Proteomes" id="UP000001548">
    <property type="component" value="Unassembled WGS sequence"/>
</dbReference>
<accession>A8BWX6</accession>
<dbReference type="CDD" id="cd02869">
    <property type="entry name" value="PseudoU_synth_RluA_like"/>
    <property type="match status" value="1"/>
</dbReference>
<dbReference type="InterPro" id="IPR050188">
    <property type="entry name" value="RluA_PseudoU_synthase"/>
</dbReference>
<dbReference type="GO" id="GO:0009982">
    <property type="term" value="F:pseudouridine synthase activity"/>
    <property type="evidence" value="ECO:0000318"/>
    <property type="project" value="GO_Central"/>
</dbReference>
<proteinExistence type="predicted"/>
<dbReference type="KEGG" id="gla:GL50803_001830"/>
<dbReference type="EMBL" id="AACB03000005">
    <property type="protein sequence ID" value="KAE8301211.1"/>
    <property type="molecule type" value="Genomic_DNA"/>
</dbReference>
<evidence type="ECO:0000313" key="1">
    <source>
        <dbReference type="EMBL" id="KAE8301211.1"/>
    </source>
</evidence>
<name>A8BWX6_GIAIC</name>
<dbReference type="GO" id="GO:0000455">
    <property type="term" value="P:enzyme-directed rRNA pseudouridine synthesis"/>
    <property type="evidence" value="ECO:0000318"/>
    <property type="project" value="GO_Central"/>
</dbReference>
<comment type="caution">
    <text evidence="1">The sequence shown here is derived from an EMBL/GenBank/DDBJ whole genome shotgun (WGS) entry which is preliminary data.</text>
</comment>
<dbReference type="VEuPathDB" id="GiardiaDB:GL50803_1830"/>
<dbReference type="InterPro" id="IPR006145">
    <property type="entry name" value="PsdUridine_synth_RsuA/RluA"/>
</dbReference>
<dbReference type="STRING" id="184922.A8BWX6"/>
<dbReference type="OMA" id="CMCISET"/>
<dbReference type="PANTHER" id="PTHR21600:SF70">
    <property type="entry name" value="PSEUDOURIDINE SYNTHASE RSUA_RLUA-LIKE DOMAIN-CONTAINING PROTEIN"/>
    <property type="match status" value="1"/>
</dbReference>
<dbReference type="RefSeq" id="XP_001704412.1">
    <property type="nucleotide sequence ID" value="XM_001704360.1"/>
</dbReference>
<evidence type="ECO:0000313" key="2">
    <source>
        <dbReference type="Proteomes" id="UP000001548"/>
    </source>
</evidence>
<reference evidence="1 2" key="1">
    <citation type="journal article" date="2007" name="Science">
        <title>Genomic minimalism in the early diverging intestinal parasite Giardia lamblia.</title>
        <authorList>
            <person name="Morrison H.G."/>
            <person name="McArthur A.G."/>
            <person name="Gillin F.D."/>
            <person name="Aley S.B."/>
            <person name="Adam R.D."/>
            <person name="Olsen G.J."/>
            <person name="Best A.A."/>
            <person name="Cande W.Z."/>
            <person name="Chen F."/>
            <person name="Cipriano M.J."/>
            <person name="Davids B.J."/>
            <person name="Dawson S.C."/>
            <person name="Elmendorf H.G."/>
            <person name="Hehl A.B."/>
            <person name="Holder M.E."/>
            <person name="Huse S.M."/>
            <person name="Kim U.U."/>
            <person name="Lasek-Nesselquist E."/>
            <person name="Manning G."/>
            <person name="Nigam A."/>
            <person name="Nixon J.E."/>
            <person name="Palm D."/>
            <person name="Passamaneck N.E."/>
            <person name="Prabhu A."/>
            <person name="Reich C.I."/>
            <person name="Reiner D.S."/>
            <person name="Samuelson J."/>
            <person name="Svard S.G."/>
            <person name="Sogin M.L."/>
        </authorList>
    </citation>
    <scope>NUCLEOTIDE SEQUENCE [LARGE SCALE GENOMIC DNA]</scope>
    <source>
        <strain evidence="1 2">WB C6</strain>
    </source>
</reference>
<organism evidence="1 2">
    <name type="scientific">Giardia intestinalis (strain ATCC 50803 / WB clone C6)</name>
    <name type="common">Giardia lamblia</name>
    <dbReference type="NCBI Taxonomy" id="184922"/>
    <lineage>
        <taxon>Eukaryota</taxon>
        <taxon>Metamonada</taxon>
        <taxon>Diplomonadida</taxon>
        <taxon>Hexamitidae</taxon>
        <taxon>Giardiinae</taxon>
        <taxon>Giardia</taxon>
    </lineage>
</organism>
<dbReference type="GeneID" id="5697273"/>
<dbReference type="SUPFAM" id="SSF55120">
    <property type="entry name" value="Pseudouridine synthase"/>
    <property type="match status" value="1"/>
</dbReference>
<dbReference type="PANTHER" id="PTHR21600">
    <property type="entry name" value="MITOCHONDRIAL RNA PSEUDOURIDINE SYNTHASE"/>
    <property type="match status" value="1"/>
</dbReference>
<dbReference type="Gene3D" id="3.30.2350.10">
    <property type="entry name" value="Pseudouridine synthase"/>
    <property type="match status" value="1"/>
</dbReference>
<dbReference type="Pfam" id="PF00849">
    <property type="entry name" value="PseudoU_synth_2"/>
    <property type="match status" value="1"/>
</dbReference>
<sequence length="250" mass="27412">MVSVVFENDDYTVINKPPNLHIDGDYPQTVRSWYLATRGRAPRFVNQLDYPTSGLMVIASSRKAAGFAGREFQARAVAKTYVALVVGDVASQTISAPIADDAADPRQFCMCISETGKHSETHVERIAAIPEDLRELSPSLPQGLYTLVVLRPVTGRRHQLRLHLAHIGHPIVGDQLYGGGLTDTNQCGEEERLCLHALMLSIPNLSGLPLLEAPLEFPSDLLAIVFNKYKHTIESMPVRVSTPCTDLPSS</sequence>
<dbReference type="GO" id="GO:0003723">
    <property type="term" value="F:RNA binding"/>
    <property type="evidence" value="ECO:0007669"/>
    <property type="project" value="InterPro"/>
</dbReference>
<dbReference type="InterPro" id="IPR020103">
    <property type="entry name" value="PsdUridine_synth_cat_dom_sf"/>
</dbReference>